<evidence type="ECO:0000313" key="4">
    <source>
        <dbReference type="EMBL" id="EBL9230083.1"/>
    </source>
</evidence>
<sequence>MQNTILAAHCMRRSVGIRVLHVNAKFLMQALPFWKVSTKHNCTALKERNEHFWYVSNVNFFHGILRKTKEVGVKRLIVGLAVVAFFIFSASTGYGVRFSSSTINDKIECRYISVSGKFSRNYWYSDNGIMGISNCPLFDR</sequence>
<dbReference type="AlphaFoldDB" id="A0A5T4YI99"/>
<comment type="caution">
    <text evidence="4">The sequence shown here is derived from an EMBL/GenBank/DDBJ whole genome shotgun (WGS) entry which is preliminary data.</text>
</comment>
<organism evidence="4">
    <name type="scientific">Salmonella enterica</name>
    <name type="common">Salmonella choleraesuis</name>
    <dbReference type="NCBI Taxonomy" id="28901"/>
    <lineage>
        <taxon>Bacteria</taxon>
        <taxon>Pseudomonadati</taxon>
        <taxon>Pseudomonadota</taxon>
        <taxon>Gammaproteobacteria</taxon>
        <taxon>Enterobacterales</taxon>
        <taxon>Enterobacteriaceae</taxon>
        <taxon>Salmonella</taxon>
    </lineage>
</organism>
<dbReference type="EMBL" id="AAGAQH010000004">
    <property type="protein sequence ID" value="EBL9230083.1"/>
    <property type="molecule type" value="Genomic_DNA"/>
</dbReference>
<keyword evidence="3" id="KW-0812">Transmembrane</keyword>
<evidence type="ECO:0000256" key="1">
    <source>
        <dbReference type="ARBA" id="ARBA00019316"/>
    </source>
</evidence>
<reference evidence="4" key="1">
    <citation type="submission" date="2018-06" db="EMBL/GenBank/DDBJ databases">
        <authorList>
            <consortium name="PulseNet: The National Subtyping Network for Foodborne Disease Surveillance"/>
            <person name="Tarr C.L."/>
            <person name="Trees E."/>
            <person name="Katz L.S."/>
            <person name="Carleton-Romer H.A."/>
            <person name="Stroika S."/>
            <person name="Kucerova Z."/>
            <person name="Roache K.F."/>
            <person name="Sabol A.L."/>
            <person name="Besser J."/>
            <person name="Gerner-Smidt P."/>
        </authorList>
    </citation>
    <scope>NUCLEOTIDE SEQUENCE</scope>
    <source>
        <strain evidence="4">PNUSAS042456</strain>
    </source>
</reference>
<evidence type="ECO:0000256" key="3">
    <source>
        <dbReference type="SAM" id="Phobius"/>
    </source>
</evidence>
<keyword evidence="3" id="KW-0472">Membrane</keyword>
<evidence type="ECO:0000256" key="2">
    <source>
        <dbReference type="ARBA" id="ARBA00022729"/>
    </source>
</evidence>
<name>A0A5T4YI99_SALER</name>
<dbReference type="Pfam" id="PF13996">
    <property type="entry name" value="YobH"/>
    <property type="match status" value="1"/>
</dbReference>
<dbReference type="InterPro" id="IPR025611">
    <property type="entry name" value="YobH"/>
</dbReference>
<proteinExistence type="predicted"/>
<accession>A0A5T4YI99</accession>
<protein>
    <recommendedName>
        <fullName evidence="1">Uncharacterized protein YobH</fullName>
    </recommendedName>
</protein>
<gene>
    <name evidence="4" type="ORF">DNE61_02550</name>
</gene>
<keyword evidence="2" id="KW-0732">Signal</keyword>
<keyword evidence="3" id="KW-1133">Transmembrane helix</keyword>
<feature type="transmembrane region" description="Helical" evidence="3">
    <location>
        <begin position="76"/>
        <end position="96"/>
    </location>
</feature>